<dbReference type="GO" id="GO:0000448">
    <property type="term" value="P:cleavage in ITS2 between 5.8S rRNA and LSU-rRNA of tricistronic rRNA transcript (SSU-rRNA, 5.8S rRNA, LSU-rRNA)"/>
    <property type="evidence" value="ECO:0007669"/>
    <property type="project" value="TreeGrafter"/>
</dbReference>
<comment type="subcellular location">
    <subcellularLocation>
        <location evidence="2">Nucleus</location>
        <location evidence="2">Nucleolus</location>
    </subcellularLocation>
</comment>
<gene>
    <name evidence="14" type="ORF">UV8b_05423</name>
</gene>
<evidence type="ECO:0000256" key="7">
    <source>
        <dbReference type="ARBA" id="ARBA00022679"/>
    </source>
</evidence>
<dbReference type="FunFam" id="3.40.50.300:FF:001156">
    <property type="entry name" value="Polynucleotide 5-hydroxyl-kinase grc3"/>
    <property type="match status" value="1"/>
</dbReference>
<evidence type="ECO:0000256" key="5">
    <source>
        <dbReference type="ARBA" id="ARBA00019824"/>
    </source>
</evidence>
<keyword evidence="8" id="KW-0547">Nucleotide-binding</keyword>
<feature type="domain" description="Clp1 P-loop" evidence="13">
    <location>
        <begin position="298"/>
        <end position="489"/>
    </location>
</feature>
<evidence type="ECO:0000313" key="14">
    <source>
        <dbReference type="EMBL" id="QUC21180.1"/>
    </source>
</evidence>
<dbReference type="SUPFAM" id="SSF52540">
    <property type="entry name" value="P-loop containing nucleoside triphosphate hydrolases"/>
    <property type="match status" value="1"/>
</dbReference>
<evidence type="ECO:0000256" key="6">
    <source>
        <dbReference type="ARBA" id="ARBA00022552"/>
    </source>
</evidence>
<dbReference type="AlphaFoldDB" id="A0A8E5HTN4"/>
<dbReference type="EMBL" id="CP072756">
    <property type="protein sequence ID" value="QUC21180.1"/>
    <property type="molecule type" value="Genomic_DNA"/>
</dbReference>
<evidence type="ECO:0000256" key="2">
    <source>
        <dbReference type="ARBA" id="ARBA00004604"/>
    </source>
</evidence>
<keyword evidence="10" id="KW-0067">ATP-binding</keyword>
<dbReference type="InterPro" id="IPR045116">
    <property type="entry name" value="Clp1/Grc3"/>
</dbReference>
<dbReference type="InterPro" id="IPR027417">
    <property type="entry name" value="P-loop_NTPase"/>
</dbReference>
<comment type="function">
    <text evidence="1">Polynucleotide 5'-kinase involved in rRNA processing.</text>
</comment>
<feature type="region of interest" description="Disordered" evidence="12">
    <location>
        <begin position="36"/>
        <end position="127"/>
    </location>
</feature>
<reference evidence="14" key="1">
    <citation type="submission" date="2020-03" db="EMBL/GenBank/DDBJ databases">
        <title>A mixture of massive structural variations and highly conserved coding sequences in Ustilaginoidea virens genome.</title>
        <authorList>
            <person name="Zhang K."/>
            <person name="Zhao Z."/>
            <person name="Zhang Z."/>
            <person name="Li Y."/>
            <person name="Hsiang T."/>
            <person name="Sun W."/>
        </authorList>
    </citation>
    <scope>NUCLEOTIDE SEQUENCE</scope>
    <source>
        <strain evidence="14">UV-8b</strain>
    </source>
</reference>
<keyword evidence="6" id="KW-0698">rRNA processing</keyword>
<keyword evidence="9" id="KW-0418">Kinase</keyword>
<evidence type="ECO:0000256" key="1">
    <source>
        <dbReference type="ARBA" id="ARBA00003798"/>
    </source>
</evidence>
<protein>
    <recommendedName>
        <fullName evidence="5">Polynucleotide 5'-hydroxyl-kinase GRC3</fullName>
    </recommendedName>
    <alternativeName>
        <fullName evidence="4">Polynucleotide 5'-hydroxyl-kinase grc3</fullName>
    </alternativeName>
</protein>
<dbReference type="GO" id="GO:0005524">
    <property type="term" value="F:ATP binding"/>
    <property type="evidence" value="ECO:0007669"/>
    <property type="project" value="UniProtKB-KW"/>
</dbReference>
<dbReference type="Gene3D" id="3.40.50.300">
    <property type="entry name" value="P-loop containing nucleotide triphosphate hydrolases"/>
    <property type="match status" value="1"/>
</dbReference>
<organism evidence="14 15">
    <name type="scientific">Ustilaginoidea virens</name>
    <name type="common">Rice false smut fungus</name>
    <name type="synonym">Villosiclava virens</name>
    <dbReference type="NCBI Taxonomy" id="1159556"/>
    <lineage>
        <taxon>Eukaryota</taxon>
        <taxon>Fungi</taxon>
        <taxon>Dikarya</taxon>
        <taxon>Ascomycota</taxon>
        <taxon>Pezizomycotina</taxon>
        <taxon>Sordariomycetes</taxon>
        <taxon>Hypocreomycetidae</taxon>
        <taxon>Hypocreales</taxon>
        <taxon>Clavicipitaceae</taxon>
        <taxon>Ustilaginoidea</taxon>
    </lineage>
</organism>
<evidence type="ECO:0000313" key="15">
    <source>
        <dbReference type="Proteomes" id="UP000027002"/>
    </source>
</evidence>
<feature type="region of interest" description="Disordered" evidence="12">
    <location>
        <begin position="1"/>
        <end position="22"/>
    </location>
</feature>
<evidence type="ECO:0000256" key="3">
    <source>
        <dbReference type="ARBA" id="ARBA00011003"/>
    </source>
</evidence>
<keyword evidence="15" id="KW-1185">Reference proteome</keyword>
<proteinExistence type="inferred from homology"/>
<dbReference type="RefSeq" id="XP_042998853.1">
    <property type="nucleotide sequence ID" value="XM_043142920.1"/>
</dbReference>
<feature type="compositionally biased region" description="Polar residues" evidence="12">
    <location>
        <begin position="96"/>
        <end position="109"/>
    </location>
</feature>
<sequence>MSSSKRRKLDGQGHPPSPANAVSAVSAVSAIAARRRLGASAASAASAVQNKETPAQSLGPSTNSFSALQSPKPNRQAARCPKKGGLQASSRRNDADQPSTLTPLKSTSRAADVESPDEKSQSSASQPQIISYSSFQLIKNNHRVNADGVLELMLNEGERFLMLGSFGLRVVSGAATMAGAILRASDTIYWAQAPQCLALPVIRTIQDSTLEIHNDPNSNNLRRLGRLSPLFRRIWNEGAGKDNATAANRSFQFIGCANDVPNKSAIQELASPPAWNKMLASMAPAISAGRPWTAFVCGPKSAGKSTFARFMTNRLLTSLGDSRTTRRVAVLDLDPGQPEFAPPGTVSLVSLSRPNFGVPFTHAAFDDPGNLIVRCHSLASVTTASAPDLFLACAIDLYETHHRSMRDCPLVINTPGWILGTGLDLLVELITKIHPAEVIYMSEDGPADVVEVLRDATRTNFTALPSQPSEFMSRTAAHFRSMQAMAYFHSQPSIGAKPTSCSSIKWSARPLSTMRPYSVRYQGKNSGILGLLMYDFQSSPDLLAASIDGSILAVVEIEEAAAFQGLGSISGQVGDAGPSMAADITVLRTREGLPYMENPSDGTLDPRYCKTIGLVLVRGIDTEARCLQVITPLPLAKMEQLRSDGRSVVLIHGHFDSPHWAYAEDLHDKSYADELADKEVEAETSDGETSGEDDSSHRTTTQAHAVGAHAVSTVPWIEVLKGSEKRPVGSRVWRVRRDLGRNNTE</sequence>
<dbReference type="GO" id="GO:0051731">
    <property type="term" value="F:polynucleotide 5'-hydroxyl-kinase activity"/>
    <property type="evidence" value="ECO:0007669"/>
    <property type="project" value="InterPro"/>
</dbReference>
<evidence type="ECO:0000256" key="4">
    <source>
        <dbReference type="ARBA" id="ARBA00018706"/>
    </source>
</evidence>
<evidence type="ECO:0000256" key="11">
    <source>
        <dbReference type="ARBA" id="ARBA00023242"/>
    </source>
</evidence>
<feature type="region of interest" description="Disordered" evidence="12">
    <location>
        <begin position="679"/>
        <end position="707"/>
    </location>
</feature>
<evidence type="ECO:0000256" key="8">
    <source>
        <dbReference type="ARBA" id="ARBA00022741"/>
    </source>
</evidence>
<dbReference type="Proteomes" id="UP000027002">
    <property type="component" value="Chromosome 4"/>
</dbReference>
<dbReference type="OrthoDB" id="4054781at2759"/>
<dbReference type="PANTHER" id="PTHR12755">
    <property type="entry name" value="CLEAVAGE/POLYADENYLATION FACTOR IA SUBUNIT CLP1P"/>
    <property type="match status" value="1"/>
</dbReference>
<evidence type="ECO:0000259" key="13">
    <source>
        <dbReference type="Pfam" id="PF16575"/>
    </source>
</evidence>
<evidence type="ECO:0000256" key="10">
    <source>
        <dbReference type="ARBA" id="ARBA00022840"/>
    </source>
</evidence>
<dbReference type="InterPro" id="IPR032319">
    <property type="entry name" value="CLP1_P"/>
</dbReference>
<evidence type="ECO:0000256" key="9">
    <source>
        <dbReference type="ARBA" id="ARBA00022777"/>
    </source>
</evidence>
<dbReference type="KEGG" id="uvi:66066200"/>
<feature type="compositionally biased region" description="Low complexity" evidence="12">
    <location>
        <begin position="36"/>
        <end position="47"/>
    </location>
</feature>
<dbReference type="GeneID" id="66066200"/>
<dbReference type="GO" id="GO:0005730">
    <property type="term" value="C:nucleolus"/>
    <property type="evidence" value="ECO:0007669"/>
    <property type="project" value="UniProtKB-SubCell"/>
</dbReference>
<evidence type="ECO:0000256" key="12">
    <source>
        <dbReference type="SAM" id="MobiDB-lite"/>
    </source>
</evidence>
<dbReference type="PANTHER" id="PTHR12755:SF3">
    <property type="entry name" value="POLYNUCLEOTIDE 5'-HYDROXYL-KINASE NOL9"/>
    <property type="match status" value="1"/>
</dbReference>
<comment type="similarity">
    <text evidence="3">Belongs to the Clp1 family. NOL9/GRC3 subfamily.</text>
</comment>
<feature type="compositionally biased region" description="Acidic residues" evidence="12">
    <location>
        <begin position="682"/>
        <end position="693"/>
    </location>
</feature>
<accession>A0A8E5HTN4</accession>
<dbReference type="Pfam" id="PF16575">
    <property type="entry name" value="CLP1_P"/>
    <property type="match status" value="1"/>
</dbReference>
<keyword evidence="11" id="KW-0539">Nucleus</keyword>
<feature type="compositionally biased region" description="Polar residues" evidence="12">
    <location>
        <begin position="48"/>
        <end position="73"/>
    </location>
</feature>
<name>A0A8E5HTN4_USTVR</name>
<keyword evidence="7" id="KW-0808">Transferase</keyword>